<dbReference type="SMART" id="SM00241">
    <property type="entry name" value="ZP"/>
    <property type="match status" value="1"/>
</dbReference>
<dbReference type="Proteomes" id="UP001431783">
    <property type="component" value="Unassembled WGS sequence"/>
</dbReference>
<feature type="compositionally biased region" description="Polar residues" evidence="1">
    <location>
        <begin position="429"/>
        <end position="441"/>
    </location>
</feature>
<dbReference type="InterPro" id="IPR056953">
    <property type="entry name" value="CUT_N"/>
</dbReference>
<feature type="signal peptide" evidence="3">
    <location>
        <begin position="1"/>
        <end position="20"/>
    </location>
</feature>
<evidence type="ECO:0000313" key="6">
    <source>
        <dbReference type="Proteomes" id="UP001431783"/>
    </source>
</evidence>
<sequence length="830" mass="90227">MKIHLHIVFVACLIIQQTSSKDVADNTTKAKVKRDTGQAAQTNADVMVQNILQWLQGVYTQNSRKIRQGSFREYLPPSNTQKPRPFEPARPGQYLPPREPPYPPSGSITPQPPFTIYTNPATGAVTGQGGPGPTEGPGPSSPAPTAYPTKPTYRPTGYPTRPRPTGYPTRPTTGYFTRPTIYTTSYPTRPTGGYPTGPTTRPRPTGYPTRPTGYPTDSYPTGATGFPTRPTGGYPSGPTTGYPTRPTGGYPSGPTTGYPTRPTGGYPSGPTTGYPTRPTGGYPTGPTTGYPTRPTGYPTGSPTYPTPQQPETEPTEKPGFPTEKPGFPTAPPPGYRPSTYYPTPGQPETEPTEKTGYPTSSSPSYRPSTQQPTAYPTEQPTTKYPTAGPTYRPTTGEPTYRPSTEISTYRPSTYVPTYRPTTGGPTYTSNIFTSTTPNPDDNTVVPSRPSPSPGGDTTGSGTDMGGTVVPVPTPSDEDLRHPPHIHDIQVQCAKDMMQITIEFNRQFDGIIYSKGYYNNLECRYVKENSGQIKYVFTVSLNSCGTEFISAFDTLGQSYLENVLVIQNEPGVQEVWDTIRAVRCLWEGNLKETLSVNFNVGMLAQEIVTFSGDTAMARLDIQLGRGPFAPAANGLVKIGEMMTLVVSVTGDAGFDIQVKECRAKDTTGENSILLTDENGCVLKPKLFGAFQKTRETGNTGANIIAYAFFNAFKFPDMMDLILECNIELCKTNCEVCPNPNQPLEPGRRRKRDLYSNETLGDPVLMGKRLSVILPEDLSTGEAIINLNENHNICMSTQSFIVSSTILLSLLVASSVFSAYMFSSKQRQNLKQ</sequence>
<accession>A0AAW1VIB7</accession>
<comment type="caution">
    <text evidence="5">The sequence shown here is derived from an EMBL/GenBank/DDBJ whole genome shotgun (WGS) entry which is preliminary data.</text>
</comment>
<keyword evidence="3" id="KW-0732">Signal</keyword>
<evidence type="ECO:0000256" key="3">
    <source>
        <dbReference type="SAM" id="SignalP"/>
    </source>
</evidence>
<proteinExistence type="predicted"/>
<feature type="domain" description="ZP" evidence="4">
    <location>
        <begin position="491"/>
        <end position="742"/>
    </location>
</feature>
<dbReference type="PANTHER" id="PTHR46560:SF4">
    <property type="entry name" value="DUSKY"/>
    <property type="match status" value="1"/>
</dbReference>
<name>A0AAW1VIB7_9CUCU</name>
<dbReference type="EMBL" id="JARQZJ010000133">
    <property type="protein sequence ID" value="KAK9892265.1"/>
    <property type="molecule type" value="Genomic_DNA"/>
</dbReference>
<feature type="compositionally biased region" description="Low complexity" evidence="1">
    <location>
        <begin position="413"/>
        <end position="428"/>
    </location>
</feature>
<dbReference type="PRINTS" id="PR01217">
    <property type="entry name" value="PRICHEXTENSN"/>
</dbReference>
<evidence type="ECO:0000256" key="1">
    <source>
        <dbReference type="SAM" id="MobiDB-lite"/>
    </source>
</evidence>
<feature type="region of interest" description="Disordered" evidence="1">
    <location>
        <begin position="72"/>
        <end position="482"/>
    </location>
</feature>
<feature type="compositionally biased region" description="Low complexity" evidence="1">
    <location>
        <begin position="227"/>
        <end position="303"/>
    </location>
</feature>
<evidence type="ECO:0000256" key="2">
    <source>
        <dbReference type="SAM" id="Phobius"/>
    </source>
</evidence>
<feature type="compositionally biased region" description="Polar residues" evidence="1">
    <location>
        <begin position="392"/>
        <end position="411"/>
    </location>
</feature>
<protein>
    <recommendedName>
        <fullName evidence="4">ZP domain-containing protein</fullName>
    </recommendedName>
</protein>
<feature type="compositionally biased region" description="Low complexity" evidence="1">
    <location>
        <begin position="143"/>
        <end position="216"/>
    </location>
</feature>
<keyword evidence="2" id="KW-1133">Transmembrane helix</keyword>
<dbReference type="Pfam" id="PF25057">
    <property type="entry name" value="CUT_N"/>
    <property type="match status" value="1"/>
</dbReference>
<feature type="compositionally biased region" description="Polar residues" evidence="1">
    <location>
        <begin position="374"/>
        <end position="384"/>
    </location>
</feature>
<feature type="compositionally biased region" description="Low complexity" evidence="1">
    <location>
        <begin position="339"/>
        <end position="373"/>
    </location>
</feature>
<dbReference type="PANTHER" id="PTHR46560">
    <property type="entry name" value="CYPHER, ISOFORM B"/>
    <property type="match status" value="1"/>
</dbReference>
<keyword evidence="2" id="KW-0812">Transmembrane</keyword>
<dbReference type="AlphaFoldDB" id="A0AAW1VIB7"/>
<feature type="chain" id="PRO_5043329484" description="ZP domain-containing protein" evidence="3">
    <location>
        <begin position="21"/>
        <end position="830"/>
    </location>
</feature>
<gene>
    <name evidence="5" type="ORF">WA026_019066</name>
</gene>
<dbReference type="PROSITE" id="PS51034">
    <property type="entry name" value="ZP_2"/>
    <property type="match status" value="1"/>
</dbReference>
<keyword evidence="6" id="KW-1185">Reference proteome</keyword>
<feature type="transmembrane region" description="Helical" evidence="2">
    <location>
        <begin position="798"/>
        <end position="820"/>
    </location>
</feature>
<evidence type="ECO:0000259" key="4">
    <source>
        <dbReference type="PROSITE" id="PS51034"/>
    </source>
</evidence>
<evidence type="ECO:0000313" key="5">
    <source>
        <dbReference type="EMBL" id="KAK9892265.1"/>
    </source>
</evidence>
<reference evidence="5 6" key="1">
    <citation type="submission" date="2023-03" db="EMBL/GenBank/DDBJ databases">
        <title>Genome insight into feeding habits of ladybird beetles.</title>
        <authorList>
            <person name="Li H.-S."/>
            <person name="Huang Y.-H."/>
            <person name="Pang H."/>
        </authorList>
    </citation>
    <scope>NUCLEOTIDE SEQUENCE [LARGE SCALE GENOMIC DNA]</scope>
    <source>
        <strain evidence="5">SYSU_2023b</strain>
        <tissue evidence="5">Whole body</tissue>
    </source>
</reference>
<organism evidence="5 6">
    <name type="scientific">Henosepilachna vigintioctopunctata</name>
    <dbReference type="NCBI Taxonomy" id="420089"/>
    <lineage>
        <taxon>Eukaryota</taxon>
        <taxon>Metazoa</taxon>
        <taxon>Ecdysozoa</taxon>
        <taxon>Arthropoda</taxon>
        <taxon>Hexapoda</taxon>
        <taxon>Insecta</taxon>
        <taxon>Pterygota</taxon>
        <taxon>Neoptera</taxon>
        <taxon>Endopterygota</taxon>
        <taxon>Coleoptera</taxon>
        <taxon>Polyphaga</taxon>
        <taxon>Cucujiformia</taxon>
        <taxon>Coccinelloidea</taxon>
        <taxon>Coccinellidae</taxon>
        <taxon>Epilachninae</taxon>
        <taxon>Epilachnini</taxon>
        <taxon>Henosepilachna</taxon>
    </lineage>
</organism>
<dbReference type="Gene3D" id="2.60.40.3210">
    <property type="entry name" value="Zona pellucida, ZP-N domain"/>
    <property type="match status" value="1"/>
</dbReference>
<dbReference type="InterPro" id="IPR001507">
    <property type="entry name" value="ZP_dom"/>
</dbReference>
<keyword evidence="2" id="KW-0472">Membrane</keyword>